<feature type="region of interest" description="Disordered" evidence="1">
    <location>
        <begin position="1"/>
        <end position="34"/>
    </location>
</feature>
<gene>
    <name evidence="2" type="ORF">TTEB3V08_LOCUS6773</name>
</gene>
<evidence type="ECO:0000313" key="2">
    <source>
        <dbReference type="EMBL" id="CAD7458800.1"/>
    </source>
</evidence>
<feature type="compositionally biased region" description="Polar residues" evidence="1">
    <location>
        <begin position="12"/>
        <end position="34"/>
    </location>
</feature>
<dbReference type="EMBL" id="OE002483">
    <property type="protein sequence ID" value="CAD7458800.1"/>
    <property type="molecule type" value="Genomic_DNA"/>
</dbReference>
<dbReference type="AlphaFoldDB" id="A0A7R9II47"/>
<reference evidence="2" key="1">
    <citation type="submission" date="2020-11" db="EMBL/GenBank/DDBJ databases">
        <authorList>
            <person name="Tran Van P."/>
        </authorList>
    </citation>
    <scope>NUCLEOTIDE SEQUENCE</scope>
</reference>
<protein>
    <submittedName>
        <fullName evidence="2">Uncharacterized protein</fullName>
    </submittedName>
</protein>
<evidence type="ECO:0000256" key="1">
    <source>
        <dbReference type="SAM" id="MobiDB-lite"/>
    </source>
</evidence>
<sequence>MDVKQLPAISKLSLQTARTTSNERQGPLTRSTSSSPVYHRDIIICCARAFLQYVREDLEDPGLVLDTIRGHFDTMQTSPGASAIYGFRDPFVLVGADGYFGYPDPAGSLDSDSSAHDAGGLDTQHLPLCYSDGE</sequence>
<organism evidence="2">
    <name type="scientific">Timema tahoe</name>
    <dbReference type="NCBI Taxonomy" id="61484"/>
    <lineage>
        <taxon>Eukaryota</taxon>
        <taxon>Metazoa</taxon>
        <taxon>Ecdysozoa</taxon>
        <taxon>Arthropoda</taxon>
        <taxon>Hexapoda</taxon>
        <taxon>Insecta</taxon>
        <taxon>Pterygota</taxon>
        <taxon>Neoptera</taxon>
        <taxon>Polyneoptera</taxon>
        <taxon>Phasmatodea</taxon>
        <taxon>Timematodea</taxon>
        <taxon>Timematoidea</taxon>
        <taxon>Timematidae</taxon>
        <taxon>Timema</taxon>
    </lineage>
</organism>
<proteinExistence type="predicted"/>
<name>A0A7R9II47_9NEOP</name>
<accession>A0A7R9II47</accession>